<dbReference type="Pfam" id="PF03547">
    <property type="entry name" value="Mem_trans"/>
    <property type="match status" value="1"/>
</dbReference>
<feature type="transmembrane region" description="Helical" evidence="8">
    <location>
        <begin position="252"/>
        <end position="274"/>
    </location>
</feature>
<dbReference type="PANTHER" id="PTHR36838:SF4">
    <property type="entry name" value="AUXIN EFFLUX CARRIER FAMILY PROTEIN"/>
    <property type="match status" value="1"/>
</dbReference>
<evidence type="ECO:0000256" key="8">
    <source>
        <dbReference type="SAM" id="Phobius"/>
    </source>
</evidence>
<gene>
    <name evidence="9" type="ORF">ACFO6V_18430</name>
</gene>
<evidence type="ECO:0000256" key="5">
    <source>
        <dbReference type="ARBA" id="ARBA00022692"/>
    </source>
</evidence>
<name>A0ABV9HKR0_9MICO</name>
<reference evidence="10" key="1">
    <citation type="journal article" date="2019" name="Int. J. Syst. Evol. Microbiol.">
        <title>The Global Catalogue of Microorganisms (GCM) 10K type strain sequencing project: providing services to taxonomists for standard genome sequencing and annotation.</title>
        <authorList>
            <consortium name="The Broad Institute Genomics Platform"/>
            <consortium name="The Broad Institute Genome Sequencing Center for Infectious Disease"/>
            <person name="Wu L."/>
            <person name="Ma J."/>
        </authorList>
    </citation>
    <scope>NUCLEOTIDE SEQUENCE [LARGE SCALE GENOMIC DNA]</scope>
    <source>
        <strain evidence="10">CCUG 42722</strain>
    </source>
</reference>
<evidence type="ECO:0000256" key="4">
    <source>
        <dbReference type="ARBA" id="ARBA00022475"/>
    </source>
</evidence>
<dbReference type="Gene3D" id="1.20.1530.20">
    <property type="match status" value="1"/>
</dbReference>
<evidence type="ECO:0000313" key="10">
    <source>
        <dbReference type="Proteomes" id="UP001596011"/>
    </source>
</evidence>
<dbReference type="RefSeq" id="WP_377137738.1">
    <property type="nucleotide sequence ID" value="NZ_JBHSFI010000005.1"/>
</dbReference>
<comment type="similarity">
    <text evidence="2">Belongs to the auxin efflux carrier (TC 2.A.69) family.</text>
</comment>
<comment type="caution">
    <text evidence="9">The sequence shown here is derived from an EMBL/GenBank/DDBJ whole genome shotgun (WGS) entry which is preliminary data.</text>
</comment>
<feature type="transmembrane region" description="Helical" evidence="8">
    <location>
        <begin position="165"/>
        <end position="184"/>
    </location>
</feature>
<dbReference type="PANTHER" id="PTHR36838">
    <property type="entry name" value="AUXIN EFFLUX CARRIER FAMILY PROTEIN"/>
    <property type="match status" value="1"/>
</dbReference>
<feature type="transmembrane region" description="Helical" evidence="8">
    <location>
        <begin position="122"/>
        <end position="145"/>
    </location>
</feature>
<evidence type="ECO:0000256" key="3">
    <source>
        <dbReference type="ARBA" id="ARBA00022448"/>
    </source>
</evidence>
<evidence type="ECO:0000313" key="9">
    <source>
        <dbReference type="EMBL" id="MFC4630231.1"/>
    </source>
</evidence>
<evidence type="ECO:0000256" key="1">
    <source>
        <dbReference type="ARBA" id="ARBA00004651"/>
    </source>
</evidence>
<feature type="transmembrane region" description="Helical" evidence="8">
    <location>
        <begin position="190"/>
        <end position="216"/>
    </location>
</feature>
<feature type="transmembrane region" description="Helical" evidence="8">
    <location>
        <begin position="62"/>
        <end position="83"/>
    </location>
</feature>
<keyword evidence="10" id="KW-1185">Reference proteome</keyword>
<keyword evidence="7 8" id="KW-0472">Membrane</keyword>
<dbReference type="Proteomes" id="UP001596011">
    <property type="component" value="Unassembled WGS sequence"/>
</dbReference>
<keyword evidence="3" id="KW-0813">Transport</keyword>
<protein>
    <submittedName>
        <fullName evidence="9">AEC family transporter</fullName>
    </submittedName>
</protein>
<keyword evidence="5 8" id="KW-0812">Transmembrane</keyword>
<dbReference type="EMBL" id="JBHSFI010000005">
    <property type="protein sequence ID" value="MFC4630231.1"/>
    <property type="molecule type" value="Genomic_DNA"/>
</dbReference>
<evidence type="ECO:0000256" key="2">
    <source>
        <dbReference type="ARBA" id="ARBA00010145"/>
    </source>
</evidence>
<dbReference type="InterPro" id="IPR004776">
    <property type="entry name" value="Mem_transp_PIN-like"/>
</dbReference>
<keyword evidence="6 8" id="KW-1133">Transmembrane helix</keyword>
<keyword evidence="4" id="KW-1003">Cell membrane</keyword>
<accession>A0ABV9HKR0</accession>
<organism evidence="9 10">
    <name type="scientific">Promicromonospora alba</name>
    <dbReference type="NCBI Taxonomy" id="1616110"/>
    <lineage>
        <taxon>Bacteria</taxon>
        <taxon>Bacillati</taxon>
        <taxon>Actinomycetota</taxon>
        <taxon>Actinomycetes</taxon>
        <taxon>Micrococcales</taxon>
        <taxon>Promicromonosporaceae</taxon>
        <taxon>Promicromonospora</taxon>
    </lineage>
</organism>
<sequence>MPLVITAILPIVLLLSLGAVLRRRVLPADAFWRGLERLTYYVFTPALFVGSIAVADLSAVPALPLAASVGAPIVVVAGLVLPLRRLLRIDGPALTSLLQGSVRINTYVGLVFASAMHGSPGVAVFALATAVLVPLVNVICVSALAVHGARAGAGPRPRGGVWRELALNPLILSCAAGLALNLAGLRLPEFLTSLLGMLAGPAIACGTLIAGASIVLRMRRQDALPIAVASVLRLFAVPLGAALLATQLGISGVAYGIVVIISSVPTAPSAAVLAARLGGDVRLMAAITGVQTLLAAGTIPLVLHWTT</sequence>
<feature type="transmembrane region" description="Helical" evidence="8">
    <location>
        <begin position="223"/>
        <end position="246"/>
    </location>
</feature>
<feature type="transmembrane region" description="Helical" evidence="8">
    <location>
        <begin position="281"/>
        <end position="303"/>
    </location>
</feature>
<evidence type="ECO:0000256" key="7">
    <source>
        <dbReference type="ARBA" id="ARBA00023136"/>
    </source>
</evidence>
<dbReference type="InterPro" id="IPR038770">
    <property type="entry name" value="Na+/solute_symporter_sf"/>
</dbReference>
<comment type="subcellular location">
    <subcellularLocation>
        <location evidence="1">Cell membrane</location>
        <topology evidence="1">Multi-pass membrane protein</topology>
    </subcellularLocation>
</comment>
<proteinExistence type="inferred from homology"/>
<evidence type="ECO:0000256" key="6">
    <source>
        <dbReference type="ARBA" id="ARBA00022989"/>
    </source>
</evidence>
<feature type="transmembrane region" description="Helical" evidence="8">
    <location>
        <begin position="38"/>
        <end position="55"/>
    </location>
</feature>